<dbReference type="Proteomes" id="UP001516023">
    <property type="component" value="Unassembled WGS sequence"/>
</dbReference>
<name>A0ABD3PSF5_9STRA</name>
<evidence type="ECO:0000313" key="2">
    <source>
        <dbReference type="EMBL" id="KAL3790206.1"/>
    </source>
</evidence>
<reference evidence="2 3" key="1">
    <citation type="journal article" date="2020" name="G3 (Bethesda)">
        <title>Improved Reference Genome for Cyclotella cryptica CCMP332, a Model for Cell Wall Morphogenesis, Salinity Adaptation, and Lipid Production in Diatoms (Bacillariophyta).</title>
        <authorList>
            <person name="Roberts W.R."/>
            <person name="Downey K.M."/>
            <person name="Ruck E.C."/>
            <person name="Traller J.C."/>
            <person name="Alverson A.J."/>
        </authorList>
    </citation>
    <scope>NUCLEOTIDE SEQUENCE [LARGE SCALE GENOMIC DNA]</scope>
    <source>
        <strain evidence="2 3">CCMP332</strain>
    </source>
</reference>
<proteinExistence type="predicted"/>
<protein>
    <submittedName>
        <fullName evidence="2">Uncharacterized protein</fullName>
    </submittedName>
</protein>
<evidence type="ECO:0000256" key="1">
    <source>
        <dbReference type="SAM" id="MobiDB-lite"/>
    </source>
</evidence>
<dbReference type="AlphaFoldDB" id="A0ABD3PSF5"/>
<keyword evidence="3" id="KW-1185">Reference proteome</keyword>
<evidence type="ECO:0000313" key="3">
    <source>
        <dbReference type="Proteomes" id="UP001516023"/>
    </source>
</evidence>
<dbReference type="EMBL" id="JABMIG020000131">
    <property type="protein sequence ID" value="KAL3790206.1"/>
    <property type="molecule type" value="Genomic_DNA"/>
</dbReference>
<gene>
    <name evidence="2" type="ORF">HJC23_005578</name>
</gene>
<sequence>MDDPKSPSASRLAESTLDEQEMTNTKHPDVCEQCFIEVFDFIHIQARNKRLRLQMENKEMALRIKRLNDERTSTVGSVMLLTETRSCRLLNDKTMMKSWM</sequence>
<comment type="caution">
    <text evidence="2">The sequence shown here is derived from an EMBL/GenBank/DDBJ whole genome shotgun (WGS) entry which is preliminary data.</text>
</comment>
<accession>A0ABD3PSF5</accession>
<organism evidence="2 3">
    <name type="scientific">Cyclotella cryptica</name>
    <dbReference type="NCBI Taxonomy" id="29204"/>
    <lineage>
        <taxon>Eukaryota</taxon>
        <taxon>Sar</taxon>
        <taxon>Stramenopiles</taxon>
        <taxon>Ochrophyta</taxon>
        <taxon>Bacillariophyta</taxon>
        <taxon>Coscinodiscophyceae</taxon>
        <taxon>Thalassiosirophycidae</taxon>
        <taxon>Stephanodiscales</taxon>
        <taxon>Stephanodiscaceae</taxon>
        <taxon>Cyclotella</taxon>
    </lineage>
</organism>
<feature type="region of interest" description="Disordered" evidence="1">
    <location>
        <begin position="1"/>
        <end position="25"/>
    </location>
</feature>